<protein>
    <submittedName>
        <fullName evidence="2">Uncharacterized protein</fullName>
    </submittedName>
</protein>
<keyword evidence="1" id="KW-0812">Transmembrane</keyword>
<evidence type="ECO:0000256" key="1">
    <source>
        <dbReference type="SAM" id="Phobius"/>
    </source>
</evidence>
<keyword evidence="1" id="KW-1133">Transmembrane helix</keyword>
<organism evidence="2">
    <name type="scientific">marine metagenome</name>
    <dbReference type="NCBI Taxonomy" id="408172"/>
    <lineage>
        <taxon>unclassified sequences</taxon>
        <taxon>metagenomes</taxon>
        <taxon>ecological metagenomes</taxon>
    </lineage>
</organism>
<accession>A0A382GWJ1</accession>
<feature type="non-terminal residue" evidence="2">
    <location>
        <position position="1"/>
    </location>
</feature>
<feature type="non-terminal residue" evidence="2">
    <location>
        <position position="100"/>
    </location>
</feature>
<dbReference type="EMBL" id="UINC01057674">
    <property type="protein sequence ID" value="SVB79087.1"/>
    <property type="molecule type" value="Genomic_DNA"/>
</dbReference>
<sequence>VIRANFFSRSIFHYILIITICSIVYSNTLESPFVFDDKFVIVENPIVKDFGYMVNPSEAKVHKGHFEYESFKHRYIGYLTFALNYWIHKLDVTGYHLVNL</sequence>
<evidence type="ECO:0000313" key="2">
    <source>
        <dbReference type="EMBL" id="SVB79087.1"/>
    </source>
</evidence>
<dbReference type="AlphaFoldDB" id="A0A382GWJ1"/>
<feature type="transmembrane region" description="Helical" evidence="1">
    <location>
        <begin position="6"/>
        <end position="25"/>
    </location>
</feature>
<keyword evidence="1" id="KW-0472">Membrane</keyword>
<proteinExistence type="predicted"/>
<name>A0A382GWJ1_9ZZZZ</name>
<reference evidence="2" key="1">
    <citation type="submission" date="2018-05" db="EMBL/GenBank/DDBJ databases">
        <authorList>
            <person name="Lanie J.A."/>
            <person name="Ng W.-L."/>
            <person name="Kazmierczak K.M."/>
            <person name="Andrzejewski T.M."/>
            <person name="Davidsen T.M."/>
            <person name="Wayne K.J."/>
            <person name="Tettelin H."/>
            <person name="Glass J.I."/>
            <person name="Rusch D."/>
            <person name="Podicherti R."/>
            <person name="Tsui H.-C.T."/>
            <person name="Winkler M.E."/>
        </authorList>
    </citation>
    <scope>NUCLEOTIDE SEQUENCE</scope>
</reference>
<gene>
    <name evidence="2" type="ORF">METZ01_LOCUS231941</name>
</gene>